<reference evidence="2" key="1">
    <citation type="journal article" date="2023" name="Hortic. Res.">
        <title>A chromosome-level phased genome enabling allele-level studies in sweet orange: a case study on citrus Huanglongbing tolerance.</title>
        <authorList>
            <person name="Wu B."/>
            <person name="Yu Q."/>
            <person name="Deng Z."/>
            <person name="Duan Y."/>
            <person name="Luo F."/>
            <person name="Gmitter F. Jr."/>
        </authorList>
    </citation>
    <scope>NUCLEOTIDE SEQUENCE [LARGE SCALE GENOMIC DNA]</scope>
    <source>
        <strain evidence="2">cv. Valencia</strain>
    </source>
</reference>
<comment type="caution">
    <text evidence="1">The sequence shown here is derived from an EMBL/GenBank/DDBJ whole genome shotgun (WGS) entry which is preliminary data.</text>
</comment>
<dbReference type="Proteomes" id="UP000829398">
    <property type="component" value="Chromosome 6"/>
</dbReference>
<dbReference type="EMBL" id="CM039175">
    <property type="protein sequence ID" value="KAH9737884.1"/>
    <property type="molecule type" value="Genomic_DNA"/>
</dbReference>
<gene>
    <name evidence="1" type="ORF">KPL71_018588</name>
</gene>
<name>A0ACB8JZM7_CITSI</name>
<keyword evidence="2" id="KW-1185">Reference proteome</keyword>
<protein>
    <submittedName>
        <fullName evidence="1">Glutaredoxin domain-containing protein</fullName>
    </submittedName>
</protein>
<evidence type="ECO:0000313" key="1">
    <source>
        <dbReference type="EMBL" id="KAH9737884.1"/>
    </source>
</evidence>
<organism evidence="1 2">
    <name type="scientific">Citrus sinensis</name>
    <name type="common">Sweet orange</name>
    <name type="synonym">Citrus aurantium var. sinensis</name>
    <dbReference type="NCBI Taxonomy" id="2711"/>
    <lineage>
        <taxon>Eukaryota</taxon>
        <taxon>Viridiplantae</taxon>
        <taxon>Streptophyta</taxon>
        <taxon>Embryophyta</taxon>
        <taxon>Tracheophyta</taxon>
        <taxon>Spermatophyta</taxon>
        <taxon>Magnoliopsida</taxon>
        <taxon>eudicotyledons</taxon>
        <taxon>Gunneridae</taxon>
        <taxon>Pentapetalae</taxon>
        <taxon>rosids</taxon>
        <taxon>malvids</taxon>
        <taxon>Sapindales</taxon>
        <taxon>Rutaceae</taxon>
        <taxon>Aurantioideae</taxon>
        <taxon>Citrus</taxon>
    </lineage>
</organism>
<accession>A0ACB8JZM7</accession>
<sequence>MATIKFKLAIVLSLCLIVDLARATDVKYCDKNADYDVKVHGVDISPYPVARGREATFSISATTDKAISGGKLVIDVSYFGWHIHSETHDLCDETSCPVSTGDFVVAHSQVLPGFTPPPSYSHEQRKNSPKIQQHIMKGVKGRLLNKLKFVPTINTLKQGLAIRRSSLKCQTLPIYTDEDHGCNDIAELVVDSIGVSGRVKELKDEEPELGFNLGDEENFTPPIVSKDRLPGKDNPEVAVQEMEKDSQESPFLKGYEEKCPPGGEDSVIFYTTSLRGIRKTFEDCRTIRFLLQSFKVTFYERDVSLHMEFRDELWSSLSGRVIPPRLFIKGRYIGGADEVVGLHEQGKLKKLLEGIPRNLSDCSCNGCGNIRFVLCSNCSGSCKVFRDGDDDDDDELHIRCPECNENGLVKCPFCS</sequence>
<evidence type="ECO:0000313" key="2">
    <source>
        <dbReference type="Proteomes" id="UP000829398"/>
    </source>
</evidence>
<proteinExistence type="predicted"/>